<accession>A0A091TU85</accession>
<evidence type="ECO:0000313" key="2">
    <source>
        <dbReference type="Proteomes" id="UP000053700"/>
    </source>
</evidence>
<dbReference type="Proteomes" id="UP000053700">
    <property type="component" value="Unassembled WGS sequence"/>
</dbReference>
<dbReference type="AlphaFoldDB" id="A0A091TU85"/>
<protein>
    <submittedName>
        <fullName evidence="1">Uncharacterized protein</fullName>
    </submittedName>
</protein>
<reference evidence="1 2" key="1">
    <citation type="submission" date="2014-04" db="EMBL/GenBank/DDBJ databases">
        <title>Genome evolution of avian class.</title>
        <authorList>
            <person name="Zhang G."/>
            <person name="Li C."/>
        </authorList>
    </citation>
    <scope>NUCLEOTIDE SEQUENCE [LARGE SCALE GENOMIC DNA]</scope>
    <source>
        <strain evidence="1">BGI_N337</strain>
    </source>
</reference>
<name>A0A091TU85_PHORB</name>
<organism evidence="1 2">
    <name type="scientific">Phoenicopterus ruber ruber</name>
    <dbReference type="NCBI Taxonomy" id="9218"/>
    <lineage>
        <taxon>Eukaryota</taxon>
        <taxon>Metazoa</taxon>
        <taxon>Chordata</taxon>
        <taxon>Craniata</taxon>
        <taxon>Vertebrata</taxon>
        <taxon>Euteleostomi</taxon>
        <taxon>Archelosauria</taxon>
        <taxon>Archosauria</taxon>
        <taxon>Dinosauria</taxon>
        <taxon>Saurischia</taxon>
        <taxon>Theropoda</taxon>
        <taxon>Coelurosauria</taxon>
        <taxon>Aves</taxon>
        <taxon>Neognathae</taxon>
        <taxon>Neoaves</taxon>
        <taxon>Mirandornithes</taxon>
        <taxon>Phoenicopteriformes</taxon>
        <taxon>Phoenicopteridae</taxon>
        <taxon>Phoenicopterus</taxon>
    </lineage>
</organism>
<evidence type="ECO:0000313" key="1">
    <source>
        <dbReference type="EMBL" id="KFQ81786.1"/>
    </source>
</evidence>
<feature type="non-terminal residue" evidence="1">
    <location>
        <position position="54"/>
    </location>
</feature>
<dbReference type="EMBL" id="KK405202">
    <property type="protein sequence ID" value="KFQ81786.1"/>
    <property type="molecule type" value="Genomic_DNA"/>
</dbReference>
<keyword evidence="2" id="KW-1185">Reference proteome</keyword>
<feature type="non-terminal residue" evidence="1">
    <location>
        <position position="1"/>
    </location>
</feature>
<sequence length="54" mass="5658">TTQQQGDPFPQGFVSWGGGVGASILTFPPPHEDICGLQGLTRGVQLSCHFGMCP</sequence>
<gene>
    <name evidence="1" type="ORF">N337_00741</name>
</gene>
<proteinExistence type="predicted"/>